<reference evidence="1 2" key="1">
    <citation type="journal article" date="2021" name="J. Hered.">
        <title>A chromosome-level genome assembly of the parasitoid wasp, Cotesia glomerata (Hymenoptera: Braconidae).</title>
        <authorList>
            <person name="Pinto B.J."/>
            <person name="Weis J.J."/>
            <person name="Gamble T."/>
            <person name="Ode P.J."/>
            <person name="Paul R."/>
            <person name="Zaspel J.M."/>
        </authorList>
    </citation>
    <scope>NUCLEOTIDE SEQUENCE [LARGE SCALE GENOMIC DNA]</scope>
    <source>
        <strain evidence="1">CgM1</strain>
    </source>
</reference>
<evidence type="ECO:0000313" key="1">
    <source>
        <dbReference type="EMBL" id="KAH0563865.1"/>
    </source>
</evidence>
<evidence type="ECO:0000313" key="2">
    <source>
        <dbReference type="Proteomes" id="UP000826195"/>
    </source>
</evidence>
<dbReference type="EMBL" id="JAHXZJ010000002">
    <property type="protein sequence ID" value="KAH0563865.1"/>
    <property type="molecule type" value="Genomic_DNA"/>
</dbReference>
<dbReference type="AlphaFoldDB" id="A0AAV7J211"/>
<comment type="caution">
    <text evidence="1">The sequence shown here is derived from an EMBL/GenBank/DDBJ whole genome shotgun (WGS) entry which is preliminary data.</text>
</comment>
<dbReference type="Proteomes" id="UP000826195">
    <property type="component" value="Unassembled WGS sequence"/>
</dbReference>
<keyword evidence="2" id="KW-1185">Reference proteome</keyword>
<organism evidence="1 2">
    <name type="scientific">Cotesia glomerata</name>
    <name type="common">Lepidopteran parasitic wasp</name>
    <name type="synonym">Apanteles glomeratus</name>
    <dbReference type="NCBI Taxonomy" id="32391"/>
    <lineage>
        <taxon>Eukaryota</taxon>
        <taxon>Metazoa</taxon>
        <taxon>Ecdysozoa</taxon>
        <taxon>Arthropoda</taxon>
        <taxon>Hexapoda</taxon>
        <taxon>Insecta</taxon>
        <taxon>Pterygota</taxon>
        <taxon>Neoptera</taxon>
        <taxon>Endopterygota</taxon>
        <taxon>Hymenoptera</taxon>
        <taxon>Apocrita</taxon>
        <taxon>Ichneumonoidea</taxon>
        <taxon>Braconidae</taxon>
        <taxon>Microgastrinae</taxon>
        <taxon>Cotesia</taxon>
    </lineage>
</organism>
<name>A0AAV7J211_COTGL</name>
<gene>
    <name evidence="1" type="ORF">KQX54_007554</name>
</gene>
<proteinExistence type="predicted"/>
<protein>
    <submittedName>
        <fullName evidence="1">Uncharacterized protein</fullName>
    </submittedName>
</protein>
<accession>A0AAV7J211</accession>
<sequence>MYLNVEREAIASTPQQLQDNLTTGTIPMEIFKIQSSTSESQDVNMDTHDVTSETVSPIVDESLQLHDVSQIKIGETNDVYCNNSSVPAPQKKSACIFCGSYTKRSGKKQLNVIYSRDQSTIDIDNMIEASKVFNDIRLQSKLRNQKIITYHAVCFSTYLIKFKRQFTDCVDDSEWHNNRDLHKKAFNAIGNFIEENIIKMKKVFYLTQLLSRYKASLLEFGEGKVSLADFESYRAEHLEKKILTIFGDRITIEASTGPLRKKIVYSDDCNL</sequence>